<dbReference type="GO" id="GO:0006281">
    <property type="term" value="P:DNA repair"/>
    <property type="evidence" value="ECO:0007669"/>
    <property type="project" value="InterPro"/>
</dbReference>
<dbReference type="PANTHER" id="PTHR28511:SF1">
    <property type="entry name" value="ENDONUCLEASE V"/>
    <property type="match status" value="1"/>
</dbReference>
<dbReference type="Proteomes" id="UP000284403">
    <property type="component" value="Unassembled WGS sequence"/>
</dbReference>
<evidence type="ECO:0000313" key="7">
    <source>
        <dbReference type="Proteomes" id="UP000284403"/>
    </source>
</evidence>
<keyword evidence="2" id="KW-0963">Cytoplasm</keyword>
<organism evidence="6 7">
    <name type="scientific">Trypanosoma conorhini</name>
    <dbReference type="NCBI Taxonomy" id="83891"/>
    <lineage>
        <taxon>Eukaryota</taxon>
        <taxon>Discoba</taxon>
        <taxon>Euglenozoa</taxon>
        <taxon>Kinetoplastea</taxon>
        <taxon>Metakinetoplastina</taxon>
        <taxon>Trypanosomatida</taxon>
        <taxon>Trypanosomatidae</taxon>
        <taxon>Trypanosoma</taxon>
    </lineage>
</organism>
<evidence type="ECO:0000256" key="4">
    <source>
        <dbReference type="ARBA" id="ARBA00022759"/>
    </source>
</evidence>
<dbReference type="Gene3D" id="3.30.2170.10">
    <property type="entry name" value="archaeoglobus fulgidus dsm 4304 superfamily"/>
    <property type="match status" value="1"/>
</dbReference>
<dbReference type="GeneID" id="40320958"/>
<dbReference type="AlphaFoldDB" id="A0A422NPU5"/>
<comment type="caution">
    <text evidence="6">The sequence shown here is derived from an EMBL/GenBank/DDBJ whole genome shotgun (WGS) entry which is preliminary data.</text>
</comment>
<evidence type="ECO:0000313" key="6">
    <source>
        <dbReference type="EMBL" id="RNF07530.1"/>
    </source>
</evidence>
<comment type="subcellular location">
    <subcellularLocation>
        <location evidence="1">Cytoplasm</location>
    </subcellularLocation>
</comment>
<accession>A0A422NPU5</accession>
<sequence length="342" mass="37071">MGQSKKVSFPPLNGDVDAAHGFTSSMTGITGSNPGHVDIAEKRVLWASVQQQLAARVCVPRTVGMLEQYTEGDAEEANSFTPTFALPQSLLDEFDATTVLGPQLRRDAERRKTALLSSLWPLRYVGGVDISFMKGTTLAVACLVIMEYPTLRLCHTYFHQCEVTEPYIPGFLAFREVGPLVELINKVRGESCEEETGSLYPQLLLVDGCGVQHPLRCGLASHLGVTLDLPTIGCAKSFMAVDGMTRESMHLLFAANDDGACGATTTSAPLVKPMIGRSGALWGYAATTNPGVRKPIFISPGHRVGYAEAAALVLSMCRHRVPEPIRAADLSSRDYVRRMNLK</sequence>
<keyword evidence="5" id="KW-0378">Hydrolase</keyword>
<dbReference type="GO" id="GO:0005730">
    <property type="term" value="C:nucleolus"/>
    <property type="evidence" value="ECO:0007669"/>
    <property type="project" value="TreeGrafter"/>
</dbReference>
<gene>
    <name evidence="6" type="ORF">Tco025E_07347</name>
</gene>
<dbReference type="GO" id="GO:0016891">
    <property type="term" value="F:RNA endonuclease activity producing 5'-phosphomonoesters, hydrolytic mechanism"/>
    <property type="evidence" value="ECO:0007669"/>
    <property type="project" value="TreeGrafter"/>
</dbReference>
<keyword evidence="3" id="KW-0540">Nuclease</keyword>
<evidence type="ECO:0000256" key="1">
    <source>
        <dbReference type="ARBA" id="ARBA00004496"/>
    </source>
</evidence>
<dbReference type="InterPro" id="IPR007581">
    <property type="entry name" value="Endonuclease-V"/>
</dbReference>
<dbReference type="PANTHER" id="PTHR28511">
    <property type="entry name" value="ENDONUCLEASE V"/>
    <property type="match status" value="1"/>
</dbReference>
<proteinExistence type="predicted"/>
<evidence type="ECO:0000256" key="5">
    <source>
        <dbReference type="ARBA" id="ARBA00022801"/>
    </source>
</evidence>
<dbReference type="CDD" id="cd06559">
    <property type="entry name" value="Endonuclease_V"/>
    <property type="match status" value="1"/>
</dbReference>
<evidence type="ECO:0000256" key="3">
    <source>
        <dbReference type="ARBA" id="ARBA00022722"/>
    </source>
</evidence>
<name>A0A422NPU5_9TRYP</name>
<dbReference type="OrthoDB" id="20018at2759"/>
<dbReference type="GO" id="GO:0003727">
    <property type="term" value="F:single-stranded RNA binding"/>
    <property type="evidence" value="ECO:0007669"/>
    <property type="project" value="TreeGrafter"/>
</dbReference>
<dbReference type="EMBL" id="MKKU01000563">
    <property type="protein sequence ID" value="RNF07530.1"/>
    <property type="molecule type" value="Genomic_DNA"/>
</dbReference>
<protein>
    <submittedName>
        <fullName evidence="6">Endonuclease V</fullName>
    </submittedName>
</protein>
<keyword evidence="4 6" id="KW-0255">Endonuclease</keyword>
<evidence type="ECO:0000256" key="2">
    <source>
        <dbReference type="ARBA" id="ARBA00022490"/>
    </source>
</evidence>
<keyword evidence="7" id="KW-1185">Reference proteome</keyword>
<dbReference type="GO" id="GO:0005737">
    <property type="term" value="C:cytoplasm"/>
    <property type="evidence" value="ECO:0007669"/>
    <property type="project" value="UniProtKB-SubCell"/>
</dbReference>
<dbReference type="Pfam" id="PF04493">
    <property type="entry name" value="Endonuclease_5"/>
    <property type="match status" value="1"/>
</dbReference>
<reference evidence="6 7" key="1">
    <citation type="journal article" date="2018" name="BMC Genomics">
        <title>Genomic comparison of Trypanosoma conorhini and Trypanosoma rangeli to Trypanosoma cruzi strains of high and low virulence.</title>
        <authorList>
            <person name="Bradwell K.R."/>
            <person name="Koparde V.N."/>
            <person name="Matveyev A.V."/>
            <person name="Serrano M.G."/>
            <person name="Alves J.M."/>
            <person name="Parikh H."/>
            <person name="Huang B."/>
            <person name="Lee V."/>
            <person name="Espinosa-Alvarez O."/>
            <person name="Ortiz P.A."/>
            <person name="Costa-Martins A.G."/>
            <person name="Teixeira M.M."/>
            <person name="Buck G.A."/>
        </authorList>
    </citation>
    <scope>NUCLEOTIDE SEQUENCE [LARGE SCALE GENOMIC DNA]</scope>
    <source>
        <strain evidence="6 7">025E</strain>
    </source>
</reference>
<dbReference type="RefSeq" id="XP_029225674.1">
    <property type="nucleotide sequence ID" value="XM_029374213.1"/>
</dbReference>